<sequence length="978" mass="109716">MERMRVPWLILALCAAVSCRWPSSRKQSTESGCGFQSCPEVSRDHLNVHIICHSHLDAGWLDTVGNLFTSNVQHIYTSVRDSLLKYPQRRFVSAENVFFSRWLALQKEHQAKESVHELGSSRYALNARTALHVCQAPSVASVRLQFVGGGWTQNDEAVTHYTAIVDQMTMGLRFLNSTFGECGGVKVGWQIDPFGHSKGFATLLSEMGYDCLVVSRVHHALLNHWKDTKRLEFVWKPQAELGSSHDMFTMLMYSGTYVAPSEFCVQDYYCSVYDSQSAAYATNNVAIYIGGDLAFQNAERWFNQVDASIKAVNDVARKKGHRVRAMYSTPLCYLGALHASNRSWPVYRGDLFPYADTAGRTWVGYYSSRPNLKEYARYANGFLQHCFSLSFLEDAVAILQHHDAITGTSKAAVARDYSKLLSAGIAKCETAMSRALNQLMDPSGAAGDLPWRFCHALNVSECGHSEKLDLTETDGEFTLLLYNPSSTALSTYARLPVAAGLTFTIQGPQGDEAVPLIMTLLNIPERTSAAKTELAFPVELPPLGYTAYRITAQKKKEEMHFASASLEFLLLEPEQRFIENERYRIELDTTSGLVRRVTLLGQESGVSLRQSFYAYTVENKRQTVATAGGAYSFDPDTNRPVDLGNKVTYRVVQGPHVTEVHQIFDQWLSQVIRLYKNSQFIEFEWIIGPLPTGASTDVSTRYESSLDNEGVFFTDSNGMFTVTRRVNDSLDPASVASSYYPVVSWIYIKNHAEELQMTVIPDRPQGGTSFVQGSIELMLHRRYFIDDELGVDEPLNDRGVNDEGIIVKGRHRLHLGTPKEAADLMRRAALQEVYRPVYMFYPSPLPANARKQHSELRVPLPPGGHLMTLEGTQDNRTLIRIENIGRDLTIKVSVTHLLHSFLLLDARETVLSAHQYRSEVQRRPWPQAEGKYVAPDESAYLMQQVHGNMLVNLQPGQIRTFLTTLKAFSVPSAARAGH</sequence>
<keyword evidence="2" id="KW-1185">Reference proteome</keyword>
<evidence type="ECO:0000313" key="2">
    <source>
        <dbReference type="Proteomes" id="UP000821865"/>
    </source>
</evidence>
<organism evidence="1 2">
    <name type="scientific">Dermacentor silvarum</name>
    <name type="common">Tick</name>
    <dbReference type="NCBI Taxonomy" id="543639"/>
    <lineage>
        <taxon>Eukaryota</taxon>
        <taxon>Metazoa</taxon>
        <taxon>Ecdysozoa</taxon>
        <taxon>Arthropoda</taxon>
        <taxon>Chelicerata</taxon>
        <taxon>Arachnida</taxon>
        <taxon>Acari</taxon>
        <taxon>Parasitiformes</taxon>
        <taxon>Ixodida</taxon>
        <taxon>Ixodoidea</taxon>
        <taxon>Ixodidae</taxon>
        <taxon>Rhipicephalinae</taxon>
        <taxon>Dermacentor</taxon>
    </lineage>
</organism>
<dbReference type="EMBL" id="CM023479">
    <property type="protein sequence ID" value="KAH7973433.1"/>
    <property type="molecule type" value="Genomic_DNA"/>
</dbReference>
<protein>
    <submittedName>
        <fullName evidence="1">Uncharacterized protein</fullName>
    </submittedName>
</protein>
<dbReference type="Proteomes" id="UP000821865">
    <property type="component" value="Chromosome 10"/>
</dbReference>
<evidence type="ECO:0000313" key="1">
    <source>
        <dbReference type="EMBL" id="KAH7973433.1"/>
    </source>
</evidence>
<reference evidence="1" key="1">
    <citation type="submission" date="2020-05" db="EMBL/GenBank/DDBJ databases">
        <title>Large-scale comparative analyses of tick genomes elucidate their genetic diversity and vector capacities.</title>
        <authorList>
            <person name="Jia N."/>
            <person name="Wang J."/>
            <person name="Shi W."/>
            <person name="Du L."/>
            <person name="Sun Y."/>
            <person name="Zhan W."/>
            <person name="Jiang J."/>
            <person name="Wang Q."/>
            <person name="Zhang B."/>
            <person name="Ji P."/>
            <person name="Sakyi L.B."/>
            <person name="Cui X."/>
            <person name="Yuan T."/>
            <person name="Jiang B."/>
            <person name="Yang W."/>
            <person name="Lam T.T.-Y."/>
            <person name="Chang Q."/>
            <person name="Ding S."/>
            <person name="Wang X."/>
            <person name="Zhu J."/>
            <person name="Ruan X."/>
            <person name="Zhao L."/>
            <person name="Wei J."/>
            <person name="Que T."/>
            <person name="Du C."/>
            <person name="Cheng J."/>
            <person name="Dai P."/>
            <person name="Han X."/>
            <person name="Huang E."/>
            <person name="Gao Y."/>
            <person name="Liu J."/>
            <person name="Shao H."/>
            <person name="Ye R."/>
            <person name="Li L."/>
            <person name="Wei W."/>
            <person name="Wang X."/>
            <person name="Wang C."/>
            <person name="Yang T."/>
            <person name="Huo Q."/>
            <person name="Li W."/>
            <person name="Guo W."/>
            <person name="Chen H."/>
            <person name="Zhou L."/>
            <person name="Ni X."/>
            <person name="Tian J."/>
            <person name="Zhou Y."/>
            <person name="Sheng Y."/>
            <person name="Liu T."/>
            <person name="Pan Y."/>
            <person name="Xia L."/>
            <person name="Li J."/>
            <person name="Zhao F."/>
            <person name="Cao W."/>
        </authorList>
    </citation>
    <scope>NUCLEOTIDE SEQUENCE</scope>
    <source>
        <strain evidence="1">Dsil-2018</strain>
    </source>
</reference>
<gene>
    <name evidence="1" type="ORF">HPB49_000991</name>
</gene>
<proteinExistence type="predicted"/>
<name>A0ACB8DM48_DERSI</name>
<comment type="caution">
    <text evidence="1">The sequence shown here is derived from an EMBL/GenBank/DDBJ whole genome shotgun (WGS) entry which is preliminary data.</text>
</comment>
<accession>A0ACB8DM48</accession>